<comment type="caution">
    <text evidence="1">The sequence shown here is derived from an EMBL/GenBank/DDBJ whole genome shotgun (WGS) entry which is preliminary data.</text>
</comment>
<gene>
    <name evidence="1" type="ORF">RchiOBHm_Chr2g0157341</name>
</gene>
<organism evidence="1 2">
    <name type="scientific">Rosa chinensis</name>
    <name type="common">China rose</name>
    <dbReference type="NCBI Taxonomy" id="74649"/>
    <lineage>
        <taxon>Eukaryota</taxon>
        <taxon>Viridiplantae</taxon>
        <taxon>Streptophyta</taxon>
        <taxon>Embryophyta</taxon>
        <taxon>Tracheophyta</taxon>
        <taxon>Spermatophyta</taxon>
        <taxon>Magnoliopsida</taxon>
        <taxon>eudicotyledons</taxon>
        <taxon>Gunneridae</taxon>
        <taxon>Pentapetalae</taxon>
        <taxon>rosids</taxon>
        <taxon>fabids</taxon>
        <taxon>Rosales</taxon>
        <taxon>Rosaceae</taxon>
        <taxon>Rosoideae</taxon>
        <taxon>Rosoideae incertae sedis</taxon>
        <taxon>Rosa</taxon>
    </lineage>
</organism>
<keyword evidence="2" id="KW-1185">Reference proteome</keyword>
<sequence>MCDQTLLAVANIFLRSSLCMNYEVNRSKSEGVQDCLKLLKPSTCVQGSMLNMKR</sequence>
<name>A0A2P6S1P9_ROSCH</name>
<dbReference type="EMBL" id="PDCK01000040">
    <property type="protein sequence ID" value="PRQ52607.1"/>
    <property type="molecule type" value="Genomic_DNA"/>
</dbReference>
<dbReference type="AlphaFoldDB" id="A0A2P6S1P9"/>
<accession>A0A2P6S1P9</accession>
<dbReference type="Gramene" id="PRQ52607">
    <property type="protein sequence ID" value="PRQ52607"/>
    <property type="gene ID" value="RchiOBHm_Chr2g0157341"/>
</dbReference>
<proteinExistence type="predicted"/>
<evidence type="ECO:0000313" key="2">
    <source>
        <dbReference type="Proteomes" id="UP000238479"/>
    </source>
</evidence>
<evidence type="ECO:0000313" key="1">
    <source>
        <dbReference type="EMBL" id="PRQ52607.1"/>
    </source>
</evidence>
<protein>
    <submittedName>
        <fullName evidence="1">Uncharacterized protein</fullName>
    </submittedName>
</protein>
<dbReference type="Proteomes" id="UP000238479">
    <property type="component" value="Chromosome 2"/>
</dbReference>
<reference evidence="1 2" key="1">
    <citation type="journal article" date="2018" name="Nat. Genet.">
        <title>The Rosa genome provides new insights in the design of modern roses.</title>
        <authorList>
            <person name="Bendahmane M."/>
        </authorList>
    </citation>
    <scope>NUCLEOTIDE SEQUENCE [LARGE SCALE GENOMIC DNA]</scope>
    <source>
        <strain evidence="2">cv. Old Blush</strain>
    </source>
</reference>